<dbReference type="AlphaFoldDB" id="A0A242A7B3"/>
<evidence type="ECO:0000313" key="3">
    <source>
        <dbReference type="Proteomes" id="UP000195043"/>
    </source>
</evidence>
<name>A0A242A7B3_9ENTE</name>
<reference evidence="2 3" key="1">
    <citation type="submission" date="2017-05" db="EMBL/GenBank/DDBJ databases">
        <title>The Genome Sequence of Enterococcus sp. 8G7_MSG3316.</title>
        <authorList>
            <consortium name="The Broad Institute Genomics Platform"/>
            <consortium name="The Broad Institute Genomic Center for Infectious Diseases"/>
            <person name="Earl A."/>
            <person name="Manson A."/>
            <person name="Schwartman J."/>
            <person name="Gilmore M."/>
            <person name="Abouelleil A."/>
            <person name="Cao P."/>
            <person name="Chapman S."/>
            <person name="Cusick C."/>
            <person name="Shea T."/>
            <person name="Young S."/>
            <person name="Neafsey D."/>
            <person name="Nusbaum C."/>
            <person name="Birren B."/>
        </authorList>
    </citation>
    <scope>NUCLEOTIDE SEQUENCE [LARGE SCALE GENOMIC DNA]</scope>
    <source>
        <strain evidence="2 3">8G7_MSG3316</strain>
    </source>
</reference>
<evidence type="ECO:0000313" key="2">
    <source>
        <dbReference type="EMBL" id="OTN76914.1"/>
    </source>
</evidence>
<proteinExistence type="predicted"/>
<sequence length="247" mass="28497">MANYLDVKRKHFRFPAYDDADGVKLESEHKPAFSKDNDWILTDIKDTPTRTKVEKETIDRKVPSSQRNRGHNVQQKEELAQHRANLPRYEKRPVKEQQPTGKTNFFGSQAKRSSYQVTSKETKAEPMASPKKEYSGRSYFVPKYIPASIIPDEQKPDISHNDLLDSMTKPRESYLLFDQEPAAYQVKESNDPTVKKFNRPQGVGMTRSQYRAASKKTGEKKGLLDRSLQGMIEDDQMDAEKNGYFRS</sequence>
<feature type="compositionally biased region" description="Polar residues" evidence="1">
    <location>
        <begin position="97"/>
        <end position="119"/>
    </location>
</feature>
<accession>A0A242A7B3</accession>
<feature type="compositionally biased region" description="Basic and acidic residues" evidence="1">
    <location>
        <begin position="120"/>
        <end position="133"/>
    </location>
</feature>
<protein>
    <submittedName>
        <fullName evidence="2">Uncharacterized protein</fullName>
    </submittedName>
</protein>
<organism evidence="2 3">
    <name type="scientific">Candidatus Enterococcus testudinis</name>
    <dbReference type="NCBI Taxonomy" id="1834191"/>
    <lineage>
        <taxon>Bacteria</taxon>
        <taxon>Bacillati</taxon>
        <taxon>Bacillota</taxon>
        <taxon>Bacilli</taxon>
        <taxon>Lactobacillales</taxon>
        <taxon>Enterococcaceae</taxon>
        <taxon>Enterococcus</taxon>
    </lineage>
</organism>
<evidence type="ECO:0000256" key="1">
    <source>
        <dbReference type="SAM" id="MobiDB-lite"/>
    </source>
</evidence>
<feature type="region of interest" description="Disordered" evidence="1">
    <location>
        <begin position="50"/>
        <end position="133"/>
    </location>
</feature>
<feature type="compositionally biased region" description="Basic and acidic residues" evidence="1">
    <location>
        <begin position="50"/>
        <end position="62"/>
    </location>
</feature>
<feature type="region of interest" description="Disordered" evidence="1">
    <location>
        <begin position="188"/>
        <end position="223"/>
    </location>
</feature>
<comment type="caution">
    <text evidence="2">The sequence shown here is derived from an EMBL/GenBank/DDBJ whole genome shotgun (WGS) entry which is preliminary data.</text>
</comment>
<keyword evidence="3" id="KW-1185">Reference proteome</keyword>
<dbReference type="STRING" id="1834191.A5886_001993"/>
<feature type="compositionally biased region" description="Polar residues" evidence="1">
    <location>
        <begin position="63"/>
        <end position="73"/>
    </location>
</feature>
<dbReference type="EMBL" id="NGKU01000001">
    <property type="protein sequence ID" value="OTN76914.1"/>
    <property type="molecule type" value="Genomic_DNA"/>
</dbReference>
<dbReference type="Proteomes" id="UP000195043">
    <property type="component" value="Unassembled WGS sequence"/>
</dbReference>
<gene>
    <name evidence="2" type="ORF">A5886_001993</name>
</gene>